<dbReference type="InterPro" id="IPR043502">
    <property type="entry name" value="DNA/RNA_pol_sf"/>
</dbReference>
<feature type="domain" description="Sulfotransferase" evidence="2">
    <location>
        <begin position="40"/>
        <end position="99"/>
    </location>
</feature>
<evidence type="ECO:0000313" key="5">
    <source>
        <dbReference type="EMBL" id="CAB3992547.1"/>
    </source>
</evidence>
<dbReference type="AlphaFoldDB" id="A0A7D9DSX6"/>
<dbReference type="PANTHER" id="PTHR37984:SF11">
    <property type="entry name" value="INTEGRASE CATALYTIC DOMAIN-CONTAINING PROTEIN"/>
    <property type="match status" value="1"/>
</dbReference>
<dbReference type="Proteomes" id="UP001152795">
    <property type="component" value="Unassembled WGS sequence"/>
</dbReference>
<dbReference type="InterPro" id="IPR000863">
    <property type="entry name" value="Sulfotransferase_dom"/>
</dbReference>
<sequence length="405" mass="46830">MFFETPADVSAGMQLMMQRLSVVTTEEGVSRGLSFKPRSDDVFVLTPRKCGTTWMQQILHQLRSGGDMSFDDICDVIPYIELAYHTEIDLEAEHVYQPRVQTLSMMLAERYKTFCTEENVVACRKDAIPKNTRKHTSWGVNVYKDCAESRNEAFKDFQPDNPKFPIAPEDPSLLSVDEINYWLSKFCVDVRQKNGEEYRHEVLYSLFCALNRVIRESHRNLVLFKSPELKPFQDALDGPPLRDLTKKNAKFVWSEIHQNPFNQFTEALSSAPCVAYFSKHKETYVTVDACPVSISAILSQKSKGLDDEKTVAYASRALTDVERRHSQTEKEALAIIWEVEHFHLYLPLWPQLCKPVAKSVTRYANQSDNYLSVLNKKNNLNRHAMKLKQRKEKKRVQREMRCSKA</sequence>
<dbReference type="Gene3D" id="3.30.70.270">
    <property type="match status" value="1"/>
</dbReference>
<feature type="domain" description="QRICH1-like" evidence="4">
    <location>
        <begin position="136"/>
        <end position="237"/>
    </location>
</feature>
<organism evidence="5 6">
    <name type="scientific">Paramuricea clavata</name>
    <name type="common">Red gorgonian</name>
    <name type="synonym">Violescent sea-whip</name>
    <dbReference type="NCBI Taxonomy" id="317549"/>
    <lineage>
        <taxon>Eukaryota</taxon>
        <taxon>Metazoa</taxon>
        <taxon>Cnidaria</taxon>
        <taxon>Anthozoa</taxon>
        <taxon>Octocorallia</taxon>
        <taxon>Malacalcyonacea</taxon>
        <taxon>Plexauridae</taxon>
        <taxon>Paramuricea</taxon>
    </lineage>
</organism>
<dbReference type="PANTHER" id="PTHR37984">
    <property type="entry name" value="PROTEIN CBG26694"/>
    <property type="match status" value="1"/>
</dbReference>
<dbReference type="InterPro" id="IPR041577">
    <property type="entry name" value="RT_RNaseH_2"/>
</dbReference>
<dbReference type="InterPro" id="IPR050951">
    <property type="entry name" value="Retrovirus_Pol_polyprotein"/>
</dbReference>
<gene>
    <name evidence="5" type="ORF">PACLA_8A085251</name>
</gene>
<reference evidence="5" key="1">
    <citation type="submission" date="2020-04" db="EMBL/GenBank/DDBJ databases">
        <authorList>
            <person name="Alioto T."/>
            <person name="Alioto T."/>
            <person name="Gomez Garrido J."/>
        </authorList>
    </citation>
    <scope>NUCLEOTIDE SEQUENCE</scope>
    <source>
        <strain evidence="5">A484AB</strain>
    </source>
</reference>
<dbReference type="InterPro" id="IPR027417">
    <property type="entry name" value="P-loop_NTPase"/>
</dbReference>
<accession>A0A7D9DSX6</accession>
<dbReference type="EMBL" id="CACRXK020002073">
    <property type="protein sequence ID" value="CAB3992547.1"/>
    <property type="molecule type" value="Genomic_DNA"/>
</dbReference>
<evidence type="ECO:0000259" key="3">
    <source>
        <dbReference type="Pfam" id="PF17919"/>
    </source>
</evidence>
<dbReference type="Pfam" id="PF17919">
    <property type="entry name" value="RT_RNaseH_2"/>
    <property type="match status" value="1"/>
</dbReference>
<dbReference type="InterPro" id="IPR043128">
    <property type="entry name" value="Rev_trsase/Diguanyl_cyclase"/>
</dbReference>
<dbReference type="OrthoDB" id="205623at2759"/>
<name>A0A7D9DSX6_PARCT</name>
<evidence type="ECO:0000259" key="4">
    <source>
        <dbReference type="Pfam" id="PF25561"/>
    </source>
</evidence>
<protein>
    <submittedName>
        <fullName evidence="5">Retrovirus-related Pol poly from transposon</fullName>
    </submittedName>
</protein>
<dbReference type="GO" id="GO:0008146">
    <property type="term" value="F:sulfotransferase activity"/>
    <property type="evidence" value="ECO:0007669"/>
    <property type="project" value="InterPro"/>
</dbReference>
<feature type="compositionally biased region" description="Basic residues" evidence="1">
    <location>
        <begin position="386"/>
        <end position="396"/>
    </location>
</feature>
<dbReference type="SUPFAM" id="SSF56672">
    <property type="entry name" value="DNA/RNA polymerases"/>
    <property type="match status" value="1"/>
</dbReference>
<keyword evidence="6" id="KW-1185">Reference proteome</keyword>
<evidence type="ECO:0000256" key="1">
    <source>
        <dbReference type="SAM" id="MobiDB-lite"/>
    </source>
</evidence>
<dbReference type="Pfam" id="PF25561">
    <property type="entry name" value="QRICH1"/>
    <property type="match status" value="1"/>
</dbReference>
<dbReference type="InterPro" id="IPR057926">
    <property type="entry name" value="QRICH1_dom"/>
</dbReference>
<dbReference type="SUPFAM" id="SSF52540">
    <property type="entry name" value="P-loop containing nucleoside triphosphate hydrolases"/>
    <property type="match status" value="1"/>
</dbReference>
<dbReference type="Pfam" id="PF00685">
    <property type="entry name" value="Sulfotransfer_1"/>
    <property type="match status" value="1"/>
</dbReference>
<dbReference type="Gene3D" id="3.40.50.300">
    <property type="entry name" value="P-loop containing nucleotide triphosphate hydrolases"/>
    <property type="match status" value="1"/>
</dbReference>
<evidence type="ECO:0000313" key="6">
    <source>
        <dbReference type="Proteomes" id="UP001152795"/>
    </source>
</evidence>
<proteinExistence type="predicted"/>
<feature type="region of interest" description="Disordered" evidence="1">
    <location>
        <begin position="386"/>
        <end position="405"/>
    </location>
</feature>
<evidence type="ECO:0000259" key="2">
    <source>
        <dbReference type="Pfam" id="PF00685"/>
    </source>
</evidence>
<comment type="caution">
    <text evidence="5">The sequence shown here is derived from an EMBL/GenBank/DDBJ whole genome shotgun (WGS) entry which is preliminary data.</text>
</comment>
<feature type="domain" description="Reverse transcriptase/retrotransposon-derived protein RNase H-like" evidence="3">
    <location>
        <begin position="253"/>
        <end position="346"/>
    </location>
</feature>